<dbReference type="GO" id="GO:0005737">
    <property type="term" value="C:cytoplasm"/>
    <property type="evidence" value="ECO:0007669"/>
    <property type="project" value="TreeGrafter"/>
</dbReference>
<dbReference type="SUPFAM" id="SSF46894">
    <property type="entry name" value="C-terminal effector domain of the bipartite response regulators"/>
    <property type="match status" value="1"/>
</dbReference>
<dbReference type="PROSITE" id="PS00622">
    <property type="entry name" value="HTH_LUXR_1"/>
    <property type="match status" value="1"/>
</dbReference>
<dbReference type="PANTHER" id="PTHR16305:SF35">
    <property type="entry name" value="TRANSCRIPTIONAL ACTIVATOR DOMAIN"/>
    <property type="match status" value="1"/>
</dbReference>
<accession>A0A840I8R8</accession>
<feature type="domain" description="HTH luxR-type" evidence="3">
    <location>
        <begin position="843"/>
        <end position="908"/>
    </location>
</feature>
<dbReference type="InterPro" id="IPR011990">
    <property type="entry name" value="TPR-like_helical_dom_sf"/>
</dbReference>
<dbReference type="PRINTS" id="PR00038">
    <property type="entry name" value="HTHLUXR"/>
</dbReference>
<dbReference type="GO" id="GO:0005524">
    <property type="term" value="F:ATP binding"/>
    <property type="evidence" value="ECO:0007669"/>
    <property type="project" value="UniProtKB-KW"/>
</dbReference>
<dbReference type="GO" id="GO:0006355">
    <property type="term" value="P:regulation of DNA-templated transcription"/>
    <property type="evidence" value="ECO:0007669"/>
    <property type="project" value="InterPro"/>
</dbReference>
<dbReference type="Proteomes" id="UP000585272">
    <property type="component" value="Unassembled WGS sequence"/>
</dbReference>
<dbReference type="InterPro" id="IPR036388">
    <property type="entry name" value="WH-like_DNA-bd_sf"/>
</dbReference>
<dbReference type="PROSITE" id="PS50043">
    <property type="entry name" value="HTH_LUXR_2"/>
    <property type="match status" value="1"/>
</dbReference>
<keyword evidence="4" id="KW-0238">DNA-binding</keyword>
<dbReference type="CDD" id="cd06170">
    <property type="entry name" value="LuxR_C_like"/>
    <property type="match status" value="1"/>
</dbReference>
<dbReference type="EMBL" id="JACHNU010000001">
    <property type="protein sequence ID" value="MBB4660715.1"/>
    <property type="molecule type" value="Genomic_DNA"/>
</dbReference>
<dbReference type="GO" id="GO:0004016">
    <property type="term" value="F:adenylate cyclase activity"/>
    <property type="evidence" value="ECO:0007669"/>
    <property type="project" value="TreeGrafter"/>
</dbReference>
<keyword evidence="1" id="KW-0547">Nucleotide-binding</keyword>
<dbReference type="InterPro" id="IPR000792">
    <property type="entry name" value="Tscrpt_reg_LuxR_C"/>
</dbReference>
<dbReference type="InterPro" id="IPR027417">
    <property type="entry name" value="P-loop_NTPase"/>
</dbReference>
<keyword evidence="2" id="KW-0067">ATP-binding</keyword>
<comment type="caution">
    <text evidence="4">The sequence shown here is derived from an EMBL/GenBank/DDBJ whole genome shotgun (WGS) entry which is preliminary data.</text>
</comment>
<name>A0A840I8R8_9ACTN</name>
<dbReference type="PANTHER" id="PTHR16305">
    <property type="entry name" value="TESTICULAR SOLUBLE ADENYLYL CYCLASE"/>
    <property type="match status" value="1"/>
</dbReference>
<dbReference type="Pfam" id="PF13191">
    <property type="entry name" value="AAA_16"/>
    <property type="match status" value="1"/>
</dbReference>
<evidence type="ECO:0000313" key="5">
    <source>
        <dbReference type="Proteomes" id="UP000585272"/>
    </source>
</evidence>
<dbReference type="InterPro" id="IPR041664">
    <property type="entry name" value="AAA_16"/>
</dbReference>
<sequence length="913" mass="94716">MLLWGRAHELARIDELIDGARRGAGGALLLDGEPGIGKTALVAAAAARAGEGMTVVRATGSEASTAIPYAGLRQLVEPLLELRERLPPVQAQALGVALALEPPTPQARLAVPLALVALLGVAGERWPVLALVDDLQWLDPASREAIVFAARRLGALPVALLLAARDGEEAVDAPGVDRLPVGPLDGDSARAVLRDVGGALSEPVREAVAKAAAGNPLALLELPAGLTRAQRAGRAPLELPLRLGPLLQRSFARQVDGLDADARRAITVAAALERGPLSWLLAALARLELPARALDAGERTRVVRVDDGRVELRHPLMRVAAYYAAAPAERRAAHRALAATAPAAPLRAWHLAAAADDSDAGAADALEAVAREARAVGGHAEAAAAFERAAELSATAAARGLRELEAAADAATAGDHDRALALLDAASGHAGEPVRAAVARLRGNLAIRRGEAHRALRELTAEGERQLAAGDGAAAAALFLEASVAPFMTGEVEQQVYIVERARRAAAGTGGEQEVLVELVAGEAEIAFGREARGRATLAAAVERLDAVDLVAHGEIVGMAAQTSLWSGDFDRAAAIADAMVSACRRASALGRLTYPLAVRAQLAFRRGGWSTAAQAARESVQVARETGQETLLAFALAWLARVDAAQGRGEEARAGVAEALAITDRERADGIAIHAHAAAALAALVAGRADAAVRAAERAAELEANRNLRHPAATMWAAELIDAQLAAGRAAEARAAVDALAARARETGSRWAAAVAARGALALAPDAELDERARTALAAAESLAMPFELARTELAIGERLRRAQRRAEARRPLARALAGFERLGAAPFAARSRVGLDAAPATAADAVPLTPQERQIARLVADGRTNREIAAALHLGEKTLERRLTRLYRKAGVGSRTELARALAASEAEPPA</sequence>
<dbReference type="SMART" id="SM00421">
    <property type="entry name" value="HTH_LUXR"/>
    <property type="match status" value="1"/>
</dbReference>
<dbReference type="InterPro" id="IPR026000">
    <property type="entry name" value="Apc5_dom"/>
</dbReference>
<protein>
    <submittedName>
        <fullName evidence="4">DNA-binding CsgD family transcriptional regulator</fullName>
    </submittedName>
</protein>
<dbReference type="Pfam" id="PF12862">
    <property type="entry name" value="ANAPC5"/>
    <property type="match status" value="1"/>
</dbReference>
<dbReference type="AlphaFoldDB" id="A0A840I8R8"/>
<evidence type="ECO:0000256" key="1">
    <source>
        <dbReference type="ARBA" id="ARBA00022741"/>
    </source>
</evidence>
<dbReference type="SUPFAM" id="SSF52540">
    <property type="entry name" value="P-loop containing nucleoside triphosphate hydrolases"/>
    <property type="match status" value="1"/>
</dbReference>
<dbReference type="Pfam" id="PF00196">
    <property type="entry name" value="GerE"/>
    <property type="match status" value="1"/>
</dbReference>
<organism evidence="4 5">
    <name type="scientific">Conexibacter arvalis</name>
    <dbReference type="NCBI Taxonomy" id="912552"/>
    <lineage>
        <taxon>Bacteria</taxon>
        <taxon>Bacillati</taxon>
        <taxon>Actinomycetota</taxon>
        <taxon>Thermoleophilia</taxon>
        <taxon>Solirubrobacterales</taxon>
        <taxon>Conexibacteraceae</taxon>
        <taxon>Conexibacter</taxon>
    </lineage>
</organism>
<dbReference type="Gene3D" id="1.10.10.10">
    <property type="entry name" value="Winged helix-like DNA-binding domain superfamily/Winged helix DNA-binding domain"/>
    <property type="match status" value="1"/>
</dbReference>
<dbReference type="RefSeq" id="WP_183338273.1">
    <property type="nucleotide sequence ID" value="NZ_JACHNU010000001.1"/>
</dbReference>
<reference evidence="4 5" key="1">
    <citation type="submission" date="2020-08" db="EMBL/GenBank/DDBJ databases">
        <title>Genomic Encyclopedia of Archaeal and Bacterial Type Strains, Phase II (KMG-II): from individual species to whole genera.</title>
        <authorList>
            <person name="Goeker M."/>
        </authorList>
    </citation>
    <scope>NUCLEOTIDE SEQUENCE [LARGE SCALE GENOMIC DNA]</scope>
    <source>
        <strain evidence="4 5">DSM 23288</strain>
    </source>
</reference>
<proteinExistence type="predicted"/>
<evidence type="ECO:0000256" key="2">
    <source>
        <dbReference type="ARBA" id="ARBA00022840"/>
    </source>
</evidence>
<gene>
    <name evidence="4" type="ORF">BDZ31_000288</name>
</gene>
<evidence type="ECO:0000259" key="3">
    <source>
        <dbReference type="PROSITE" id="PS50043"/>
    </source>
</evidence>
<dbReference type="GO" id="GO:0003677">
    <property type="term" value="F:DNA binding"/>
    <property type="evidence" value="ECO:0007669"/>
    <property type="project" value="UniProtKB-KW"/>
</dbReference>
<dbReference type="SUPFAM" id="SSF48452">
    <property type="entry name" value="TPR-like"/>
    <property type="match status" value="1"/>
</dbReference>
<dbReference type="InterPro" id="IPR016032">
    <property type="entry name" value="Sig_transdc_resp-reg_C-effctor"/>
</dbReference>
<keyword evidence="5" id="KW-1185">Reference proteome</keyword>
<dbReference type="Gene3D" id="3.40.50.300">
    <property type="entry name" value="P-loop containing nucleotide triphosphate hydrolases"/>
    <property type="match status" value="1"/>
</dbReference>
<evidence type="ECO:0000313" key="4">
    <source>
        <dbReference type="EMBL" id="MBB4660715.1"/>
    </source>
</evidence>